<dbReference type="InterPro" id="IPR016181">
    <property type="entry name" value="Acyl_CoA_acyltransferase"/>
</dbReference>
<dbReference type="RefSeq" id="YP_009278415.1">
    <property type="nucleotide sequence ID" value="NC_031007.1"/>
</dbReference>
<gene>
    <name evidence="2" type="ORF">EARLPHILLIPIV_103</name>
</gene>
<protein>
    <submittedName>
        <fullName evidence="2">Putative GCN5-related N-acetyltransferase</fullName>
    </submittedName>
</protein>
<accession>A0A1B2ICK2</accession>
<dbReference type="EMBL" id="KX397367">
    <property type="protein sequence ID" value="ANZ48952.1"/>
    <property type="molecule type" value="Genomic_DNA"/>
</dbReference>
<evidence type="ECO:0000259" key="1">
    <source>
        <dbReference type="PROSITE" id="PS51186"/>
    </source>
</evidence>
<reference evidence="2 3" key="1">
    <citation type="submission" date="2016-06" db="EMBL/GenBank/DDBJ databases">
        <authorList>
            <person name="Kjaerup R.B."/>
            <person name="Dalgaard T.S."/>
            <person name="Juul-Madsen H.R."/>
        </authorList>
    </citation>
    <scope>NUCLEOTIDE SEQUENCE [LARGE SCALE GENOMIC DNA]</scope>
</reference>
<organism evidence="2 3">
    <name type="scientific">Erwinia phage vB_EamM_EarlPhillipIV</name>
    <dbReference type="NCBI Taxonomy" id="1883372"/>
    <lineage>
        <taxon>Viruses</taxon>
        <taxon>Duplodnaviria</taxon>
        <taxon>Heunggongvirae</taxon>
        <taxon>Uroviricota</taxon>
        <taxon>Caudoviricetes</taxon>
        <taxon>Chimalliviridae</taxon>
        <taxon>Derbicusvirus</taxon>
        <taxon>Derbicusvirus derbicus</taxon>
    </lineage>
</organism>
<dbReference type="GO" id="GO:0016747">
    <property type="term" value="F:acyltransferase activity, transferring groups other than amino-acyl groups"/>
    <property type="evidence" value="ECO:0007669"/>
    <property type="project" value="InterPro"/>
</dbReference>
<dbReference type="CDD" id="cd04301">
    <property type="entry name" value="NAT_SF"/>
    <property type="match status" value="1"/>
</dbReference>
<sequence length="289" mass="31765">MEYVQLDVTSEAPMPLFSEEMQHLIYGMAMQGGLVFFARDEEAEEVKGVLGVFQSHFPGVIEVGMMYTFGDNVDGVITREFIDFIMKATGAKVIRCQLSDDPSRELVAGLGFTHESTIQGIDLGEPVEQATEGVISIAGKGFDYLNIEQRNQLRHLIRLGAEDESSYTPNLHIPSDSDIDTIFSDIAESKYDVYVRLEEDAVIALLMIDPSNPQSAVIGSVVVHPDHRLKGIGRMLVAQAVSDYGDAERLVLAVTLQSTPHLREFFGNCGLIPVATVHKFASDEVQEVA</sequence>
<dbReference type="GeneID" id="29061706"/>
<dbReference type="Proteomes" id="UP000201594">
    <property type="component" value="Segment"/>
</dbReference>
<dbReference type="PROSITE" id="PS51186">
    <property type="entry name" value="GNAT"/>
    <property type="match status" value="1"/>
</dbReference>
<dbReference type="Gene3D" id="3.40.630.30">
    <property type="match status" value="1"/>
</dbReference>
<dbReference type="KEGG" id="vg:29061706"/>
<dbReference type="SUPFAM" id="SSF55729">
    <property type="entry name" value="Acyl-CoA N-acyltransferases (Nat)"/>
    <property type="match status" value="1"/>
</dbReference>
<keyword evidence="2" id="KW-0808">Transferase</keyword>
<evidence type="ECO:0000313" key="3">
    <source>
        <dbReference type="Proteomes" id="UP000201594"/>
    </source>
</evidence>
<feature type="domain" description="N-acetyltransferase" evidence="1">
    <location>
        <begin position="145"/>
        <end position="289"/>
    </location>
</feature>
<dbReference type="Pfam" id="PF00583">
    <property type="entry name" value="Acetyltransf_1"/>
    <property type="match status" value="1"/>
</dbReference>
<name>A0A1B2ICK2_9CAUD</name>
<dbReference type="OrthoDB" id="16184at10239"/>
<proteinExistence type="predicted"/>
<dbReference type="InterPro" id="IPR000182">
    <property type="entry name" value="GNAT_dom"/>
</dbReference>
<evidence type="ECO:0000313" key="2">
    <source>
        <dbReference type="EMBL" id="ANZ48952.1"/>
    </source>
</evidence>